<keyword evidence="3" id="KW-1185">Reference proteome</keyword>
<comment type="caution">
    <text evidence="2">The sequence shown here is derived from an EMBL/GenBank/DDBJ whole genome shotgun (WGS) entry which is preliminary data.</text>
</comment>
<dbReference type="AlphaFoldDB" id="A0A545UEJ8"/>
<dbReference type="OrthoDB" id="330101at2"/>
<dbReference type="Proteomes" id="UP000315439">
    <property type="component" value="Unassembled WGS sequence"/>
</dbReference>
<evidence type="ECO:0000313" key="2">
    <source>
        <dbReference type="EMBL" id="TQV87813.1"/>
    </source>
</evidence>
<name>A0A545UEJ8_9GAMM</name>
<evidence type="ECO:0000313" key="3">
    <source>
        <dbReference type="Proteomes" id="UP000315439"/>
    </source>
</evidence>
<organism evidence="2 3">
    <name type="scientific">Aliikangiella coralliicola</name>
    <dbReference type="NCBI Taxonomy" id="2592383"/>
    <lineage>
        <taxon>Bacteria</taxon>
        <taxon>Pseudomonadati</taxon>
        <taxon>Pseudomonadota</taxon>
        <taxon>Gammaproteobacteria</taxon>
        <taxon>Oceanospirillales</taxon>
        <taxon>Pleioneaceae</taxon>
        <taxon>Aliikangiella</taxon>
    </lineage>
</organism>
<dbReference type="EMBL" id="VIKS01000006">
    <property type="protein sequence ID" value="TQV87813.1"/>
    <property type="molecule type" value="Genomic_DNA"/>
</dbReference>
<proteinExistence type="predicted"/>
<dbReference type="InterPro" id="IPR032693">
    <property type="entry name" value="YtkA-like_dom"/>
</dbReference>
<evidence type="ECO:0000259" key="1">
    <source>
        <dbReference type="Pfam" id="PF13115"/>
    </source>
</evidence>
<sequence>MESMRAGMLISAFFQGFHHMHLIIKKSFLLISIFYLSFAALAEVKSDQTPERLIERAVTQLSDAKEKELQSRELIVDANKIRKQLKEIRSATQKKTNFVEVNKSESEISTLVKKLEGNQQQGAVLRAQSKQLKQSASKNFEEGFSLLWRDWVSNRAPLTMDDGVVSYFAHNAKIRSVHKNMLNKMGTPSDEVGTKREDMSLKIPALIQQNAPPDLNINSFKFSRKEKYFAHIEVHSNDKGESEYQSKNVSAVPLNKIHQWRLVVSDLSGKPATNVPFEIEGHMPGHVHGLPTDPRVTKEISPGVYLVEGVKFQMKGWWVIKFIFPKTEDDVAQPDFFTFNLVL</sequence>
<dbReference type="Pfam" id="PF13115">
    <property type="entry name" value="YtkA"/>
    <property type="match status" value="1"/>
</dbReference>
<protein>
    <recommendedName>
        <fullName evidence="1">YtkA-like domain-containing protein</fullName>
    </recommendedName>
</protein>
<reference evidence="2 3" key="1">
    <citation type="submission" date="2019-07" db="EMBL/GenBank/DDBJ databases">
        <title>Draft genome for Aliikangiella sp. M105.</title>
        <authorList>
            <person name="Wang G."/>
        </authorList>
    </citation>
    <scope>NUCLEOTIDE SEQUENCE [LARGE SCALE GENOMIC DNA]</scope>
    <source>
        <strain evidence="2 3">M105</strain>
    </source>
</reference>
<gene>
    <name evidence="2" type="ORF">FLL46_10535</name>
</gene>
<accession>A0A545UEJ8</accession>
<feature type="domain" description="YtkA-like" evidence="1">
    <location>
        <begin position="264"/>
        <end position="321"/>
    </location>
</feature>